<dbReference type="Proteomes" id="UP000295192">
    <property type="component" value="Unassembled WGS sequence"/>
</dbReference>
<keyword evidence="2" id="KW-1185">Reference proteome</keyword>
<dbReference type="EMBL" id="LSRL02010408">
    <property type="protein sequence ID" value="TDG38139.1"/>
    <property type="molecule type" value="Genomic_DNA"/>
</dbReference>
<name>A0A484AM29_DRONA</name>
<evidence type="ECO:0000313" key="2">
    <source>
        <dbReference type="Proteomes" id="UP000295192"/>
    </source>
</evidence>
<feature type="non-terminal residue" evidence="1">
    <location>
        <position position="1"/>
    </location>
</feature>
<proteinExistence type="predicted"/>
<gene>
    <name evidence="1" type="ORF">AWZ03_015439</name>
</gene>
<feature type="non-terminal residue" evidence="1">
    <location>
        <position position="207"/>
    </location>
</feature>
<organism evidence="1 2">
    <name type="scientific">Drosophila navojoa</name>
    <name type="common">Fruit fly</name>
    <dbReference type="NCBI Taxonomy" id="7232"/>
    <lineage>
        <taxon>Eukaryota</taxon>
        <taxon>Metazoa</taxon>
        <taxon>Ecdysozoa</taxon>
        <taxon>Arthropoda</taxon>
        <taxon>Hexapoda</taxon>
        <taxon>Insecta</taxon>
        <taxon>Pterygota</taxon>
        <taxon>Neoptera</taxon>
        <taxon>Endopterygota</taxon>
        <taxon>Diptera</taxon>
        <taxon>Brachycera</taxon>
        <taxon>Muscomorpha</taxon>
        <taxon>Ephydroidea</taxon>
        <taxon>Drosophilidae</taxon>
        <taxon>Drosophila</taxon>
    </lineage>
</organism>
<evidence type="ECO:0000313" key="1">
    <source>
        <dbReference type="EMBL" id="TDG38139.1"/>
    </source>
</evidence>
<reference evidence="1 2" key="1">
    <citation type="journal article" date="2019" name="J. Hered.">
        <title>An Improved Genome Assembly for Drosophila navojoa, the Basal Species in the mojavensis Cluster.</title>
        <authorList>
            <person name="Vanderlinde T."/>
            <person name="Dupim E.G."/>
            <person name="Nazario-Yepiz N.O."/>
            <person name="Carvalho A.B."/>
        </authorList>
    </citation>
    <scope>NUCLEOTIDE SEQUENCE [LARGE SCALE GENOMIC DNA]</scope>
    <source>
        <strain evidence="1">Navoj_Jal97</strain>
        <tissue evidence="1">Whole organism</tissue>
    </source>
</reference>
<dbReference type="OMA" id="HMEERAN"/>
<accession>A0A484AM29</accession>
<comment type="caution">
    <text evidence="1">The sequence shown here is derived from an EMBL/GenBank/DDBJ whole genome shotgun (WGS) entry which is preliminary data.</text>
</comment>
<protein>
    <submittedName>
        <fullName evidence="1">Uncharacterized protein</fullName>
    </submittedName>
</protein>
<sequence length="207" mass="23297">DAEYHNPGLSVGWIYQRCKEELITIARVFGLNGEGRVEDLRKRLSTFIQSNNYSAEAKARLAEIEKHFAKGSEFTLGGNAPSMGSRANQKSEPDLRKVLEQGLVQTESLKLRVPMVNSAAVRRREERKEFINTGEDEALSTTSKTGQQVRAPAIPSERSPAWGVAEQVRKWDMRYDGRRDPLGFVEILEERAITYGIGLDQMPRAMS</sequence>
<dbReference type="AlphaFoldDB" id="A0A484AM29"/>